<keyword evidence="3 6" id="KW-0518">Myosin</keyword>
<dbReference type="Gene3D" id="1.20.58.530">
    <property type="match status" value="1"/>
</dbReference>
<dbReference type="Gene3D" id="1.10.10.820">
    <property type="match status" value="1"/>
</dbReference>
<dbReference type="PROSITE" id="PS50003">
    <property type="entry name" value="PH_DOMAIN"/>
    <property type="match status" value="2"/>
</dbReference>
<feature type="region of interest" description="Disordered" evidence="7">
    <location>
        <begin position="1635"/>
        <end position="1667"/>
    </location>
</feature>
<name>A0AB34JY42_PRYPA</name>
<gene>
    <name evidence="11" type="ORF">AB1Y20_020754</name>
</gene>
<evidence type="ECO:0000256" key="6">
    <source>
        <dbReference type="PROSITE-ProRule" id="PRU00782"/>
    </source>
</evidence>
<keyword evidence="1 6" id="KW-0547">Nucleotide-binding</keyword>
<keyword evidence="12" id="KW-1185">Reference proteome</keyword>
<dbReference type="InterPro" id="IPR036961">
    <property type="entry name" value="Kinesin_motor_dom_sf"/>
</dbReference>
<dbReference type="GO" id="GO:0005737">
    <property type="term" value="C:cytoplasm"/>
    <property type="evidence" value="ECO:0007669"/>
    <property type="project" value="TreeGrafter"/>
</dbReference>
<evidence type="ECO:0000259" key="9">
    <source>
        <dbReference type="PROSITE" id="PS50106"/>
    </source>
</evidence>
<dbReference type="PROSITE" id="PS51456">
    <property type="entry name" value="MYOSIN_MOTOR"/>
    <property type="match status" value="1"/>
</dbReference>
<comment type="caution">
    <text evidence="11">The sequence shown here is derived from an EMBL/GenBank/DDBJ whole genome shotgun (WGS) entry which is preliminary data.</text>
</comment>
<dbReference type="Pfam" id="PF00595">
    <property type="entry name" value="PDZ"/>
    <property type="match status" value="1"/>
</dbReference>
<dbReference type="InterPro" id="IPR001609">
    <property type="entry name" value="Myosin_head_motor_dom-like"/>
</dbReference>
<evidence type="ECO:0000256" key="2">
    <source>
        <dbReference type="ARBA" id="ARBA00022840"/>
    </source>
</evidence>
<dbReference type="PANTHER" id="PTHR13140:SF706">
    <property type="entry name" value="DILUTE CLASS UNCONVENTIONAL MYOSIN, ISOFORM C"/>
    <property type="match status" value="1"/>
</dbReference>
<organism evidence="11 12">
    <name type="scientific">Prymnesium parvum</name>
    <name type="common">Toxic golden alga</name>
    <dbReference type="NCBI Taxonomy" id="97485"/>
    <lineage>
        <taxon>Eukaryota</taxon>
        <taxon>Haptista</taxon>
        <taxon>Haptophyta</taxon>
        <taxon>Prymnesiophyceae</taxon>
        <taxon>Prymnesiales</taxon>
        <taxon>Prymnesiaceae</taxon>
        <taxon>Prymnesium</taxon>
    </lineage>
</organism>
<dbReference type="InterPro" id="IPR011993">
    <property type="entry name" value="PH-like_dom_sf"/>
</dbReference>
<protein>
    <submittedName>
        <fullName evidence="11">Uncharacterized protein</fullName>
    </submittedName>
</protein>
<keyword evidence="4 6" id="KW-0505">Motor protein</keyword>
<dbReference type="InterPro" id="IPR001849">
    <property type="entry name" value="PH_domain"/>
</dbReference>
<keyword evidence="2 6" id="KW-0067">ATP-binding</keyword>
<dbReference type="PRINTS" id="PR00193">
    <property type="entry name" value="MYOSINHEAVY"/>
</dbReference>
<feature type="domain" description="PDZ" evidence="9">
    <location>
        <begin position="1057"/>
        <end position="1136"/>
    </location>
</feature>
<dbReference type="InterPro" id="IPR027417">
    <property type="entry name" value="P-loop_NTPase"/>
</dbReference>
<evidence type="ECO:0000256" key="1">
    <source>
        <dbReference type="ARBA" id="ARBA00022741"/>
    </source>
</evidence>
<feature type="compositionally biased region" description="Basic and acidic residues" evidence="7">
    <location>
        <begin position="932"/>
        <end position="967"/>
    </location>
</feature>
<feature type="region of interest" description="Disordered" evidence="7">
    <location>
        <begin position="858"/>
        <end position="880"/>
    </location>
</feature>
<dbReference type="Pfam" id="PF00063">
    <property type="entry name" value="Myosin_head"/>
    <property type="match status" value="1"/>
</dbReference>
<dbReference type="GO" id="GO:0051015">
    <property type="term" value="F:actin filament binding"/>
    <property type="evidence" value="ECO:0007669"/>
    <property type="project" value="TreeGrafter"/>
</dbReference>
<dbReference type="PANTHER" id="PTHR13140">
    <property type="entry name" value="MYOSIN"/>
    <property type="match status" value="1"/>
</dbReference>
<sequence>MPLRIGDAVWLRSGDKDDPEPFTAGTITNVQQGGGRLTIQWSTGKEVVVNTATSDVFSANEQGATSPDHCGLLHLNEPTVLENTRARFAAKDIYTYTGKILIALNPFSALPIYTEQIMSNYVDADIGSKGNAPHVYAMGEAAFKFVRRQKSAASIIMSGESGSGKTETTKHVMRYLAWRSESLNAKNKAQAKMSSLADAILKTDPLLEAFGNAKTVRNNNSSRFGKMMRLHFEPTGAVAGASIKTYLLEKSRSVAISDPERNYHIFYLLMAGADKALMGSKAGGMKAEDFRMLSQSKCFELPGRSDKTAWVTLVDSMDTLAISADEQAHLASLLTALLLLGNVSFEENDDEKALVAKEAADTLKSVEELLQSGGLAGNLTSKKFTRGARGSVMMVDFNKQQADMARDALIKSIYAYLFDWVVDKVNAFIIGSDEAAKLPYVGLLDIFGFENFTYNSFEQLCINYANEKLQQFFLLQVFKTEEELHVKEGVPWPDPEYQDNTPCIELLEKPPSGILRLLDSQCKTPNASEATFCKELNRVHGKGNFLVAPRIARLRDDECFIVRHYAGDVVYHSSLVVSGASGRAEVPWLEKNNDTLQACARLLEEDWLNQLSKSGNALLKAIFTPLAESAAKNKKTSSFSSVGRRFVNDLNALLLELKNSKSHFIRCIKPNKQQKPAIFSSAMVLDQLRCSGVVEAVKVMQQAFATRIPYEDVYGRYAKLMGPEVVKEAGDDPAAFCETIALACEVATTDYALGVSKLFLKAGCGSFLEDLVSMDVSVVVPLLIEKIAQSKRKKGAAKLIGAQVLGWSTRKKFLEKKNAAMVQQHRFRTIKARREYHVWAEARKARLKKEAEERARKEAEEQARRAAEEKVRKQQEEERKRQEIELAKMEAKEAERKRAEQEAAMAAEMEKAKADAEQAVRAAAAEQARIAEAKAAEDAERNREKQRLDRLRQEHENRPVDDEEKARAARFSQVGAGAKRMSTAEQDTYSKGVRKSIRHSSVGDGDQSPAVKATREASSLNAALAATEGAVGFEEGLGARTDKIKPQTAVSEEEFFQVTIKRDSPGGTLGVAIDRWGGEVTVGSVTTDGPVDREGTLVQGDVICGVDGVACDSIEEVTALVMEPTTEVTLHICRRPVVTVIETELKMQMGVAWEPFVFRLLSNRNIEFEKLSPPAYTGEISVRLAHAVNLKEDNGDQMLEIVTGAKPLRIKASMEDICMWQLRLQEIIMLADKVSNVAHGWLLMEVGAKQFSHYWFVLFSNGNLMYFSDPESAVLGQALGFVPVEQCTESSPSKNRHFIHIKCSWTSWLLATESKENMLRWSASLHAATPTQGSNKQALDVVLAQGWVELPKEVDVDESPDGEVWVRHWYVCKSVSALNLYTEQQKKDGDLGEPTISFPVSEMASMARSSGLDFYKWGMVLEMRDGTQQRMRAVGQSEMKQLLSTLNVNCIAAPSSSESAEVKIPKERKVLKAGWLGKKAEARGLTGGHAFQNRWFVLDVVSEAGAEEATVVRTATLSYFHSKADSEKDSKDGTQIPLWEAMGVKGSLSKTKGTEHRITVRTAKREFELGSPDEATAKEWVELLQAWIGLPKVERIFAGDGKAAGVIKAGWMEVKILSSRPNQASLGGDEVGRFQSSFASSRPSKPKKREISKLSTASASTIGEDEDRGTFADDQLKALSLGEDEEDEEEFIWAYVAFLSDGTLRRYADEERTSELGHLVLGYLAQVKLYQEDPDYEHAFHIQPESASSDTWICCPPEPEDTPRWISVLKA</sequence>
<evidence type="ECO:0000256" key="7">
    <source>
        <dbReference type="SAM" id="MobiDB-lite"/>
    </source>
</evidence>
<evidence type="ECO:0000313" key="11">
    <source>
        <dbReference type="EMBL" id="KAL1525928.1"/>
    </source>
</evidence>
<dbReference type="Proteomes" id="UP001515480">
    <property type="component" value="Unassembled WGS sequence"/>
</dbReference>
<dbReference type="CDD" id="cd00821">
    <property type="entry name" value="PH"/>
    <property type="match status" value="1"/>
</dbReference>
<reference evidence="11 12" key="1">
    <citation type="journal article" date="2024" name="Science">
        <title>Giant polyketide synthase enzymes in the biosynthesis of giant marine polyether toxins.</title>
        <authorList>
            <person name="Fallon T.R."/>
            <person name="Shende V.V."/>
            <person name="Wierzbicki I.H."/>
            <person name="Pendleton A.L."/>
            <person name="Watervoot N.F."/>
            <person name="Auber R.P."/>
            <person name="Gonzalez D.J."/>
            <person name="Wisecaver J.H."/>
            <person name="Moore B.S."/>
        </authorList>
    </citation>
    <scope>NUCLEOTIDE SEQUENCE [LARGE SCALE GENOMIC DNA]</scope>
    <source>
        <strain evidence="11 12">12B1</strain>
    </source>
</reference>
<dbReference type="CDD" id="cd00124">
    <property type="entry name" value="MYSc"/>
    <property type="match status" value="1"/>
</dbReference>
<feature type="binding site" evidence="6">
    <location>
        <begin position="159"/>
        <end position="166"/>
    </location>
    <ligand>
        <name>ATP</name>
        <dbReference type="ChEBI" id="CHEBI:30616"/>
    </ligand>
</feature>
<evidence type="ECO:0000256" key="4">
    <source>
        <dbReference type="ARBA" id="ARBA00023175"/>
    </source>
</evidence>
<dbReference type="Gene3D" id="1.20.120.720">
    <property type="entry name" value="Myosin VI head, motor domain, U50 subdomain"/>
    <property type="match status" value="1"/>
</dbReference>
<dbReference type="Gene3D" id="2.30.42.10">
    <property type="match status" value="1"/>
</dbReference>
<dbReference type="SMART" id="SM00242">
    <property type="entry name" value="MYSc"/>
    <property type="match status" value="1"/>
</dbReference>
<comment type="similarity">
    <text evidence="6">Belongs to the TRAFAC class myosin-kinesin ATPase superfamily. Myosin family.</text>
</comment>
<evidence type="ECO:0000313" key="12">
    <source>
        <dbReference type="Proteomes" id="UP001515480"/>
    </source>
</evidence>
<dbReference type="SUPFAM" id="SSF50729">
    <property type="entry name" value="PH domain-like"/>
    <property type="match status" value="3"/>
</dbReference>
<dbReference type="Gene3D" id="3.40.850.10">
    <property type="entry name" value="Kinesin motor domain"/>
    <property type="match status" value="1"/>
</dbReference>
<proteinExistence type="inferred from homology"/>
<dbReference type="Pfam" id="PF00169">
    <property type="entry name" value="PH"/>
    <property type="match status" value="1"/>
</dbReference>
<dbReference type="GO" id="GO:0016020">
    <property type="term" value="C:membrane"/>
    <property type="evidence" value="ECO:0007669"/>
    <property type="project" value="TreeGrafter"/>
</dbReference>
<evidence type="ECO:0000256" key="5">
    <source>
        <dbReference type="ARBA" id="ARBA00023203"/>
    </source>
</evidence>
<dbReference type="InterPro" id="IPR001478">
    <property type="entry name" value="PDZ"/>
</dbReference>
<dbReference type="CDD" id="cd00136">
    <property type="entry name" value="PDZ_canonical"/>
    <property type="match status" value="1"/>
</dbReference>
<dbReference type="EMBL" id="JBGBPQ010000004">
    <property type="protein sequence ID" value="KAL1525928.1"/>
    <property type="molecule type" value="Genomic_DNA"/>
</dbReference>
<dbReference type="GO" id="GO:0007015">
    <property type="term" value="P:actin filament organization"/>
    <property type="evidence" value="ECO:0007669"/>
    <property type="project" value="TreeGrafter"/>
</dbReference>
<dbReference type="GO" id="GO:0000146">
    <property type="term" value="F:microfilament motor activity"/>
    <property type="evidence" value="ECO:0007669"/>
    <property type="project" value="TreeGrafter"/>
</dbReference>
<dbReference type="SMART" id="SM00228">
    <property type="entry name" value="PDZ"/>
    <property type="match status" value="1"/>
</dbReference>
<evidence type="ECO:0000259" key="10">
    <source>
        <dbReference type="PROSITE" id="PS51456"/>
    </source>
</evidence>
<feature type="region of interest" description="Disordered" evidence="7">
    <location>
        <begin position="932"/>
        <end position="1014"/>
    </location>
</feature>
<feature type="domain" description="Myosin motor" evidence="10">
    <location>
        <begin position="64"/>
        <end position="773"/>
    </location>
</feature>
<dbReference type="InterPro" id="IPR036034">
    <property type="entry name" value="PDZ_sf"/>
</dbReference>
<dbReference type="SUPFAM" id="SSF50156">
    <property type="entry name" value="PDZ domain-like"/>
    <property type="match status" value="1"/>
</dbReference>
<dbReference type="SMART" id="SM00233">
    <property type="entry name" value="PH"/>
    <property type="match status" value="3"/>
</dbReference>
<dbReference type="GO" id="GO:0005524">
    <property type="term" value="F:ATP binding"/>
    <property type="evidence" value="ECO:0007669"/>
    <property type="project" value="UniProtKB-UniRule"/>
</dbReference>
<accession>A0AB34JY42</accession>
<feature type="domain" description="PH" evidence="8">
    <location>
        <begin position="1469"/>
        <end position="1589"/>
    </location>
</feature>
<evidence type="ECO:0000256" key="3">
    <source>
        <dbReference type="ARBA" id="ARBA00023123"/>
    </source>
</evidence>
<dbReference type="GO" id="GO:0016459">
    <property type="term" value="C:myosin complex"/>
    <property type="evidence" value="ECO:0007669"/>
    <property type="project" value="UniProtKB-KW"/>
</dbReference>
<feature type="region of interest" description="Actin-binding" evidence="6">
    <location>
        <begin position="650"/>
        <end position="672"/>
    </location>
</feature>
<dbReference type="Gene3D" id="2.30.29.30">
    <property type="entry name" value="Pleckstrin-homology domain (PH domain)/Phosphotyrosine-binding domain (PTB)"/>
    <property type="match status" value="2"/>
</dbReference>
<dbReference type="Gene3D" id="1.20.5.4820">
    <property type="match status" value="1"/>
</dbReference>
<dbReference type="PROSITE" id="PS50106">
    <property type="entry name" value="PDZ"/>
    <property type="match status" value="1"/>
</dbReference>
<keyword evidence="5 6" id="KW-0009">Actin-binding</keyword>
<feature type="domain" description="PH" evidence="8">
    <location>
        <begin position="1235"/>
        <end position="1330"/>
    </location>
</feature>
<dbReference type="SUPFAM" id="SSF52540">
    <property type="entry name" value="P-loop containing nucleoside triphosphate hydrolases"/>
    <property type="match status" value="1"/>
</dbReference>
<evidence type="ECO:0000259" key="8">
    <source>
        <dbReference type="PROSITE" id="PS50003"/>
    </source>
</evidence>